<name>A0AB39J193_9BACI</name>
<organism evidence="1">
    <name type="scientific">Bacillus aerius</name>
    <dbReference type="NCBI Taxonomy" id="293388"/>
    <lineage>
        <taxon>Bacteria</taxon>
        <taxon>Bacillati</taxon>
        <taxon>Bacillota</taxon>
        <taxon>Bacilli</taxon>
        <taxon>Bacillales</taxon>
        <taxon>Bacillaceae</taxon>
        <taxon>Bacillus</taxon>
    </lineage>
</organism>
<dbReference type="RefSeq" id="WP_368774578.1">
    <property type="nucleotide sequence ID" value="NZ_CP162911.1"/>
</dbReference>
<evidence type="ECO:0000313" key="1">
    <source>
        <dbReference type="EMBL" id="XDL60238.1"/>
    </source>
</evidence>
<reference evidence="1" key="1">
    <citation type="submission" date="2024-07" db="EMBL/GenBank/DDBJ databases">
        <authorList>
            <person name="Wang K."/>
            <person name="Liang S."/>
            <person name="Wang S."/>
        </authorList>
    </citation>
    <scope>NUCLEOTIDE SEQUENCE</scope>
    <source>
        <strain evidence="1">KW1</strain>
    </source>
</reference>
<dbReference type="InterPro" id="IPR025335">
    <property type="entry name" value="DUF4241"/>
</dbReference>
<accession>A0AB39J193</accession>
<protein>
    <submittedName>
        <fullName evidence="1">DUF4241 domain-containing protein</fullName>
    </submittedName>
</protein>
<dbReference type="AlphaFoldDB" id="A0AB39J193"/>
<gene>
    <name evidence="1" type="ORF">AB4922_12730</name>
</gene>
<proteinExistence type="predicted"/>
<dbReference type="Pfam" id="PF14025">
    <property type="entry name" value="DUF4241"/>
    <property type="match status" value="1"/>
</dbReference>
<sequence>MDAEAALYLQAYEDKRYKEDNDFYSYEEFAQALEKNYKHTWDWLVTRFYDKVDIAMFTTGFGDGMYPSFWGLVENGEPACLVTDFLIMD</sequence>
<dbReference type="EMBL" id="CP162911">
    <property type="protein sequence ID" value="XDL60238.1"/>
    <property type="molecule type" value="Genomic_DNA"/>
</dbReference>